<reference evidence="3" key="1">
    <citation type="submission" date="2019-09" db="EMBL/GenBank/DDBJ databases">
        <title>Characterisation of the sponge microbiome using genome-centric metagenomics.</title>
        <authorList>
            <person name="Engelberts J.P."/>
            <person name="Robbins S.J."/>
            <person name="De Goeij J.M."/>
            <person name="Aranda M."/>
            <person name="Bell S.C."/>
            <person name="Webster N.S."/>
        </authorList>
    </citation>
    <scope>NUCLEOTIDE SEQUENCE</scope>
    <source>
        <strain evidence="3">SB0664_bin_43</strain>
    </source>
</reference>
<dbReference type="Gene3D" id="3.90.230.10">
    <property type="entry name" value="Creatinase/methionine aminopeptidase superfamily"/>
    <property type="match status" value="1"/>
</dbReference>
<dbReference type="SUPFAM" id="SSF53092">
    <property type="entry name" value="Creatinase/prolidase N-terminal domain"/>
    <property type="match status" value="1"/>
</dbReference>
<accession>A0A6B0Y050</accession>
<name>A0A6B0Y050_9RHOB</name>
<dbReference type="InterPro" id="IPR000587">
    <property type="entry name" value="Creatinase_N"/>
</dbReference>
<sequence>MTDFRKRRARAAMLAREAGLSALAIVPGPNFRYLTGLELHQMEHPTLLLLTAEGRVLAIMPELERSRRRTAFPRARTVFLQDSEGLAEPFRKLSVALAGPVGVEGLRMRMSEFEALAAHLPPDEIVNADSILARLRICKESDEIAALRQAIENSEAALDELLETAQAGDSEVEIVAQRKQAMLARGAEGFAFDPIVLSGRRSADPHGTPGRRTVAPGEPLLVDFGASWGGMNADITRTLFCEHAPEHACSIHETALAANVRGREVAGPGVACDVVDREATAVLSASPFADMVRRRTGHGLRLDVHEAPHVTAGNGMRPGAGMVVAIEPGLCGPGERGIRIEDNVPSTEDGAESLTRFPCEVRHLG</sequence>
<dbReference type="InterPro" id="IPR000994">
    <property type="entry name" value="Pept_M24"/>
</dbReference>
<evidence type="ECO:0000259" key="2">
    <source>
        <dbReference type="Pfam" id="PF01321"/>
    </source>
</evidence>
<keyword evidence="3" id="KW-0378">Hydrolase</keyword>
<dbReference type="EMBL" id="VXRY01000196">
    <property type="protein sequence ID" value="MXY33437.1"/>
    <property type="molecule type" value="Genomic_DNA"/>
</dbReference>
<dbReference type="PANTHER" id="PTHR46112:SF3">
    <property type="entry name" value="AMINOPEPTIDASE YPDF"/>
    <property type="match status" value="1"/>
</dbReference>
<feature type="domain" description="Creatinase N-terminal" evidence="2">
    <location>
        <begin position="7"/>
        <end position="138"/>
    </location>
</feature>
<dbReference type="InterPro" id="IPR050659">
    <property type="entry name" value="Peptidase_M24B"/>
</dbReference>
<keyword evidence="3" id="KW-0645">Protease</keyword>
<dbReference type="PANTHER" id="PTHR46112">
    <property type="entry name" value="AMINOPEPTIDASE"/>
    <property type="match status" value="1"/>
</dbReference>
<comment type="caution">
    <text evidence="3">The sequence shown here is derived from an EMBL/GenBank/DDBJ whole genome shotgun (WGS) entry which is preliminary data.</text>
</comment>
<dbReference type="InterPro" id="IPR029149">
    <property type="entry name" value="Creatin/AminoP/Spt16_N"/>
</dbReference>
<dbReference type="Pfam" id="PF01321">
    <property type="entry name" value="Creatinase_N"/>
    <property type="match status" value="1"/>
</dbReference>
<organism evidence="3">
    <name type="scientific">Boseongicola sp. SB0664_bin_43</name>
    <dbReference type="NCBI Taxonomy" id="2604844"/>
    <lineage>
        <taxon>Bacteria</taxon>
        <taxon>Pseudomonadati</taxon>
        <taxon>Pseudomonadota</taxon>
        <taxon>Alphaproteobacteria</taxon>
        <taxon>Rhodobacterales</taxon>
        <taxon>Paracoccaceae</taxon>
        <taxon>Boseongicola</taxon>
    </lineage>
</organism>
<dbReference type="Gene3D" id="3.40.350.10">
    <property type="entry name" value="Creatinase/prolidase N-terminal domain"/>
    <property type="match status" value="1"/>
</dbReference>
<dbReference type="SUPFAM" id="SSF55920">
    <property type="entry name" value="Creatinase/aminopeptidase"/>
    <property type="match status" value="1"/>
</dbReference>
<feature type="domain" description="Peptidase M24" evidence="1">
    <location>
        <begin position="146"/>
        <end position="344"/>
    </location>
</feature>
<evidence type="ECO:0000313" key="3">
    <source>
        <dbReference type="EMBL" id="MXY33437.1"/>
    </source>
</evidence>
<dbReference type="GO" id="GO:0004177">
    <property type="term" value="F:aminopeptidase activity"/>
    <property type="evidence" value="ECO:0007669"/>
    <property type="project" value="UniProtKB-KW"/>
</dbReference>
<dbReference type="Pfam" id="PF00557">
    <property type="entry name" value="Peptidase_M24"/>
    <property type="match status" value="1"/>
</dbReference>
<gene>
    <name evidence="3" type="ORF">F4Y60_04980</name>
</gene>
<dbReference type="AlphaFoldDB" id="A0A6B0Y050"/>
<keyword evidence="3" id="KW-0031">Aminopeptidase</keyword>
<protein>
    <submittedName>
        <fullName evidence="3">Aminopeptidase P family protein</fullName>
    </submittedName>
</protein>
<evidence type="ECO:0000259" key="1">
    <source>
        <dbReference type="Pfam" id="PF00557"/>
    </source>
</evidence>
<proteinExistence type="predicted"/>
<dbReference type="InterPro" id="IPR036005">
    <property type="entry name" value="Creatinase/aminopeptidase-like"/>
</dbReference>